<dbReference type="PRINTS" id="PR00419">
    <property type="entry name" value="ADXRDTASE"/>
</dbReference>
<organism evidence="6 7">
    <name type="scientific">Microvenator marinus</name>
    <dbReference type="NCBI Taxonomy" id="2600177"/>
    <lineage>
        <taxon>Bacteria</taxon>
        <taxon>Deltaproteobacteria</taxon>
        <taxon>Bradymonadales</taxon>
        <taxon>Microvenatoraceae</taxon>
        <taxon>Microvenator</taxon>
    </lineage>
</organism>
<dbReference type="InterPro" id="IPR002937">
    <property type="entry name" value="Amino_oxidase"/>
</dbReference>
<evidence type="ECO:0000313" key="6">
    <source>
        <dbReference type="EMBL" id="QED25780.1"/>
    </source>
</evidence>
<dbReference type="Proteomes" id="UP000321595">
    <property type="component" value="Chromosome"/>
</dbReference>
<keyword evidence="7" id="KW-1185">Reference proteome</keyword>
<dbReference type="SUPFAM" id="SSF51905">
    <property type="entry name" value="FAD/NAD(P)-binding domain"/>
    <property type="match status" value="1"/>
</dbReference>
<dbReference type="GO" id="GO:0016491">
    <property type="term" value="F:oxidoreductase activity"/>
    <property type="evidence" value="ECO:0007669"/>
    <property type="project" value="UniProtKB-KW"/>
</dbReference>
<dbReference type="OrthoDB" id="9774675at2"/>
<evidence type="ECO:0000259" key="5">
    <source>
        <dbReference type="Pfam" id="PF01593"/>
    </source>
</evidence>
<dbReference type="InterPro" id="IPR036188">
    <property type="entry name" value="FAD/NAD-bd_sf"/>
</dbReference>
<dbReference type="AlphaFoldDB" id="A0A5B8XJ45"/>
<dbReference type="KEGG" id="bbae:FRD01_00575"/>
<feature type="domain" description="Amine oxidase" evidence="5">
    <location>
        <begin position="12"/>
        <end position="485"/>
    </location>
</feature>
<accession>A0A5B8XJ45</accession>
<evidence type="ECO:0000256" key="4">
    <source>
        <dbReference type="RuleBase" id="RU362075"/>
    </source>
</evidence>
<dbReference type="NCBIfam" id="TIGR02734">
    <property type="entry name" value="crtI_fam"/>
    <property type="match status" value="1"/>
</dbReference>
<evidence type="ECO:0000256" key="2">
    <source>
        <dbReference type="ARBA" id="ARBA00022746"/>
    </source>
</evidence>
<dbReference type="Pfam" id="PF01593">
    <property type="entry name" value="Amino_oxidase"/>
    <property type="match status" value="1"/>
</dbReference>
<evidence type="ECO:0000313" key="7">
    <source>
        <dbReference type="Proteomes" id="UP000321595"/>
    </source>
</evidence>
<sequence length="493" mass="55762">MSKNAIVIGAGFSGLSAASHLAAAGVKVTVFEMHEQAGGRARTWSQDGFCFDMGPSWYWMPDLFERYFSHFGYDVKDLYELKRLDPSYRVVWPEGDHSDVPAGVDALRAFFEAHEPGAGRKLDEFLSQTKYIYEAAYEDYLFRPSLSFFEFVDPRLVGELFKLRMLRSMHRYARGFFKNERLARLVEWPVLFLGASARETSAMYSLMSYADMALGTWYPPGGMHRIIEAMVKVAEELGVEFRLGEAVEEIIVENGRAVGVKTHEGTQRADAVLASADYHFVETKLLAPEHRQYDETYWESRTMSPSSLLYYLGVEGDLGELPHHTLFFDEDLDTHMDAVYDQARWPEAPLFYACAPSVTDPTVAPEGCSNLFLLIPLAAGLRDDDGKREKLFDMVMDRLERHTGRPLRERLLVKRSYAMRDFEADYGAFKGNAYGMANTLRQTGPLKPTLRSNKVRGLYYAGQLTVPGPGMPPSLVSGELSAKVLIDDLWRTT</sequence>
<dbReference type="EMBL" id="CP042467">
    <property type="protein sequence ID" value="QED25780.1"/>
    <property type="molecule type" value="Genomic_DNA"/>
</dbReference>
<name>A0A5B8XJ45_9DELT</name>
<comment type="similarity">
    <text evidence="4">Belongs to the carotenoid/retinoid oxidoreductase family.</text>
</comment>
<evidence type="ECO:0000256" key="3">
    <source>
        <dbReference type="ARBA" id="ARBA00023002"/>
    </source>
</evidence>
<keyword evidence="3 4" id="KW-0560">Oxidoreductase</keyword>
<dbReference type="GO" id="GO:0016117">
    <property type="term" value="P:carotenoid biosynthetic process"/>
    <property type="evidence" value="ECO:0007669"/>
    <property type="project" value="UniProtKB-KW"/>
</dbReference>
<evidence type="ECO:0000256" key="1">
    <source>
        <dbReference type="ARBA" id="ARBA00004829"/>
    </source>
</evidence>
<dbReference type="PANTHER" id="PTHR43734">
    <property type="entry name" value="PHYTOENE DESATURASE"/>
    <property type="match status" value="1"/>
</dbReference>
<dbReference type="Gene3D" id="3.50.50.60">
    <property type="entry name" value="FAD/NAD(P)-binding domain"/>
    <property type="match status" value="2"/>
</dbReference>
<protein>
    <submittedName>
        <fullName evidence="6">Phytoene desaturase</fullName>
    </submittedName>
</protein>
<dbReference type="InterPro" id="IPR014105">
    <property type="entry name" value="Carotenoid/retinoid_OxRdtase"/>
</dbReference>
<dbReference type="RefSeq" id="WP_146956653.1">
    <property type="nucleotide sequence ID" value="NZ_CP042467.1"/>
</dbReference>
<comment type="pathway">
    <text evidence="1 4">Carotenoid biosynthesis.</text>
</comment>
<keyword evidence="2 4" id="KW-0125">Carotenoid biosynthesis</keyword>
<dbReference type="PANTHER" id="PTHR43734:SF1">
    <property type="entry name" value="PHYTOENE DESATURASE"/>
    <property type="match status" value="1"/>
</dbReference>
<reference evidence="6 7" key="1">
    <citation type="submission" date="2019-08" db="EMBL/GenBank/DDBJ databases">
        <authorList>
            <person name="Liang Q."/>
        </authorList>
    </citation>
    <scope>NUCLEOTIDE SEQUENCE [LARGE SCALE GENOMIC DNA]</scope>
    <source>
        <strain evidence="6 7">V1718</strain>
    </source>
</reference>
<proteinExistence type="inferred from homology"/>
<gene>
    <name evidence="6" type="primary">crtI</name>
    <name evidence="6" type="ORF">FRD01_00575</name>
</gene>